<evidence type="ECO:0000313" key="1">
    <source>
        <dbReference type="EMBL" id="GGC86756.1"/>
    </source>
</evidence>
<keyword evidence="2" id="KW-1185">Reference proteome</keyword>
<dbReference type="SUPFAM" id="SSF47781">
    <property type="entry name" value="RuvA domain 2-like"/>
    <property type="match status" value="1"/>
</dbReference>
<dbReference type="SUPFAM" id="SSF89550">
    <property type="entry name" value="PHP domain-like"/>
    <property type="match status" value="1"/>
</dbReference>
<accession>A0ABQ1NXM8</accession>
<reference evidence="2" key="1">
    <citation type="journal article" date="2019" name="Int. J. Syst. Evol. Microbiol.">
        <title>The Global Catalogue of Microorganisms (GCM) 10K type strain sequencing project: providing services to taxonomists for standard genome sequencing and annotation.</title>
        <authorList>
            <consortium name="The Broad Institute Genomics Platform"/>
            <consortium name="The Broad Institute Genome Sequencing Center for Infectious Disease"/>
            <person name="Wu L."/>
            <person name="Ma J."/>
        </authorList>
    </citation>
    <scope>NUCLEOTIDE SEQUENCE [LARGE SCALE GENOMIC DNA]</scope>
    <source>
        <strain evidence="2">CCM 7282</strain>
    </source>
</reference>
<protein>
    <recommendedName>
        <fullName evidence="3">TIGR00375 family protein</fullName>
    </recommendedName>
</protein>
<name>A0ABQ1NXM8_9BACI</name>
<organism evidence="1 2">
    <name type="scientific">Thalassobacillus devorans</name>
    <dbReference type="NCBI Taxonomy" id="279813"/>
    <lineage>
        <taxon>Bacteria</taxon>
        <taxon>Bacillati</taxon>
        <taxon>Bacillota</taxon>
        <taxon>Bacilli</taxon>
        <taxon>Bacillales</taxon>
        <taxon>Bacillaceae</taxon>
        <taxon>Thalassobacillus</taxon>
    </lineage>
</organism>
<gene>
    <name evidence="1" type="primary">yqxK</name>
    <name evidence="1" type="ORF">GCM10007216_16720</name>
</gene>
<dbReference type="PANTHER" id="PTHR40084:SF1">
    <property type="entry name" value="PHOSPHOTRANSFERASE"/>
    <property type="match status" value="1"/>
</dbReference>
<dbReference type="Proteomes" id="UP000619534">
    <property type="component" value="Unassembled WGS sequence"/>
</dbReference>
<proteinExistence type="predicted"/>
<sequence length="391" mass="43566">MSFSIYNVDLHIHIGRDWNGRPVKISGGKSLTLTNILREASRRKGMEIIGVIDSHAPSVQAELEDFLSSGRAQEMAGGGIRYENTTLILGSEIEIYDDFCQGPIHVLCYFPYFSLMKEFTTWLSARMKNINLSSQRYYGTAGELQDYVQSLGGWFIPAHVFTPFKSLYGKGVHKSLAEVLNPEKIDAIELGLSSDTDMADSIEELSRYPFVSNSDAHSLGKIGREYQRVELLEPTFQELGLALKGQQDRRVLANYGMNPLLGKYHQTVCNDCGATLAEYKVPCPVCHSKKVIKGVAERIEELASPNATIKNRPPYIYQVPLEYLPSLGPKTYEKLLDVFGTEMAVIHHAKRTELREVVPDKLAKGIMALRKGELAIDAGGGGKYGKIRRNS</sequence>
<dbReference type="EMBL" id="BMCJ01000003">
    <property type="protein sequence ID" value="GGC86756.1"/>
    <property type="molecule type" value="Genomic_DNA"/>
</dbReference>
<evidence type="ECO:0008006" key="3">
    <source>
        <dbReference type="Google" id="ProtNLM"/>
    </source>
</evidence>
<dbReference type="PANTHER" id="PTHR40084">
    <property type="entry name" value="PHOSPHOHYDROLASE, PHP FAMILY"/>
    <property type="match status" value="1"/>
</dbReference>
<comment type="caution">
    <text evidence="1">The sequence shown here is derived from an EMBL/GenBank/DDBJ whole genome shotgun (WGS) entry which is preliminary data.</text>
</comment>
<dbReference type="RefSeq" id="WP_062446524.1">
    <property type="nucleotide sequence ID" value="NZ_BMCJ01000003.1"/>
</dbReference>
<dbReference type="InterPro" id="IPR016195">
    <property type="entry name" value="Pol/histidinol_Pase-like"/>
</dbReference>
<dbReference type="InterPro" id="IPR010994">
    <property type="entry name" value="RuvA_2-like"/>
</dbReference>
<dbReference type="Gene3D" id="3.20.20.140">
    <property type="entry name" value="Metal-dependent hydrolases"/>
    <property type="match status" value="1"/>
</dbReference>
<dbReference type="CDD" id="cd19067">
    <property type="entry name" value="PfuEndoQ-like"/>
    <property type="match status" value="1"/>
</dbReference>
<evidence type="ECO:0000313" key="2">
    <source>
        <dbReference type="Proteomes" id="UP000619534"/>
    </source>
</evidence>